<dbReference type="CDD" id="cd16147">
    <property type="entry name" value="G6S"/>
    <property type="match status" value="1"/>
</dbReference>
<feature type="domain" description="Sulfatase N-terminal" evidence="6">
    <location>
        <begin position="68"/>
        <end position="438"/>
    </location>
</feature>
<comment type="caution">
    <text evidence="7">The sequence shown here is derived from an EMBL/GenBank/DDBJ whole genome shotgun (WGS) entry which is preliminary data.</text>
</comment>
<dbReference type="PROSITE" id="PS00149">
    <property type="entry name" value="SULFATASE_2"/>
    <property type="match status" value="1"/>
</dbReference>
<keyword evidence="2" id="KW-0732">Signal</keyword>
<dbReference type="SUPFAM" id="SSF53649">
    <property type="entry name" value="Alkaline phosphatase-like"/>
    <property type="match status" value="1"/>
</dbReference>
<dbReference type="Pfam" id="PF00884">
    <property type="entry name" value="Sulfatase"/>
    <property type="match status" value="1"/>
</dbReference>
<dbReference type="Gene3D" id="3.40.720.10">
    <property type="entry name" value="Alkaline Phosphatase, subunit A"/>
    <property type="match status" value="1"/>
</dbReference>
<dbReference type="EC" id="3.1.6.-" evidence="7"/>
<evidence type="ECO:0000256" key="1">
    <source>
        <dbReference type="ARBA" id="ARBA00008779"/>
    </source>
</evidence>
<feature type="region of interest" description="Disordered" evidence="5">
    <location>
        <begin position="263"/>
        <end position="289"/>
    </location>
</feature>
<accession>A0ABW0ZL54</accession>
<comment type="similarity">
    <text evidence="1">Belongs to the sulfatase family.</text>
</comment>
<feature type="region of interest" description="Disordered" evidence="5">
    <location>
        <begin position="36"/>
        <end position="59"/>
    </location>
</feature>
<dbReference type="PANTHER" id="PTHR43108:SF8">
    <property type="entry name" value="SD21168P"/>
    <property type="match status" value="1"/>
</dbReference>
<gene>
    <name evidence="7" type="ORF">ACFPQB_17865</name>
</gene>
<dbReference type="PROSITE" id="PS00523">
    <property type="entry name" value="SULFATASE_1"/>
    <property type="match status" value="1"/>
</dbReference>
<dbReference type="InterPro" id="IPR000917">
    <property type="entry name" value="Sulfatase_N"/>
</dbReference>
<dbReference type="InterPro" id="IPR017850">
    <property type="entry name" value="Alkaline_phosphatase_core_sf"/>
</dbReference>
<evidence type="ECO:0000259" key="6">
    <source>
        <dbReference type="Pfam" id="PF00884"/>
    </source>
</evidence>
<keyword evidence="8" id="KW-1185">Reference proteome</keyword>
<reference evidence="8" key="1">
    <citation type="journal article" date="2019" name="Int. J. Syst. Evol. Microbiol.">
        <title>The Global Catalogue of Microorganisms (GCM) 10K type strain sequencing project: providing services to taxonomists for standard genome sequencing and annotation.</title>
        <authorList>
            <consortium name="The Broad Institute Genomics Platform"/>
            <consortium name="The Broad Institute Genome Sequencing Center for Infectious Disease"/>
            <person name="Wu L."/>
            <person name="Ma J."/>
        </authorList>
    </citation>
    <scope>NUCLEOTIDE SEQUENCE [LARGE SCALE GENOMIC DNA]</scope>
    <source>
        <strain evidence="8">YIM 94188</strain>
    </source>
</reference>
<dbReference type="PANTHER" id="PTHR43108">
    <property type="entry name" value="N-ACETYLGLUCOSAMINE-6-SULFATASE FAMILY MEMBER"/>
    <property type="match status" value="1"/>
</dbReference>
<dbReference type="EMBL" id="JBHSNS010000010">
    <property type="protein sequence ID" value="MFC5730793.1"/>
    <property type="molecule type" value="Genomic_DNA"/>
</dbReference>
<keyword evidence="4" id="KW-0325">Glycoprotein</keyword>
<evidence type="ECO:0000256" key="5">
    <source>
        <dbReference type="SAM" id="MobiDB-lite"/>
    </source>
</evidence>
<protein>
    <submittedName>
        <fullName evidence="7">Sulfatase</fullName>
        <ecNumber evidence="7">3.1.6.-</ecNumber>
    </submittedName>
</protein>
<sequence>MRISVVRGSLVVLGVGLILAMVLALLLGSTSGGSDARTDLAQSAPTTTVPPAPEPVEPSKAVELPARPNVVVVMADDMRVDDLAFAPNLRSLVAEQGVTFENSFSPYPLCCPARASFLTGQYAHNHKVLWHDPPFGYGSFDDSRTLATSLQNAGYRTGFIGKYLNRYGLDRSKVTGEPSHSYVPNGWTDWRGAVENPGGAGFHGQTYDYFDTPFNVNGVIDNRYAGVYQSAVIGDFSVDMARSFAGTADPFFMYVNYVAPHHGEPGEPDDPDGITHADGTPVRVPTPARPDWVKGRYDDLIDRPSGVARTGEMVEYDVTDKPPSVQRRARALAEDALIALRDATRQRAESIHVMDLHIARLVKELKRSGEWDETVFAFTSDNGMIIGEHGLTMTKVRAYEPSLRVPLLITGPGLREEQKRYDPVSTVDLAATILDLADADTPYPGDGVSRLDSLVTGDRGWTTPIVTEALHTSDGGDDPAFRDRRSTIGIRVSQYSYTRYRDGTGELYDLVADPRQDQNVYASAEYAAVRAALDRLWTRVRSCRAASCVPSLPGRLAADAGQNEANTVAYWEEILGAYGWHD</sequence>
<dbReference type="GO" id="GO:0016787">
    <property type="term" value="F:hydrolase activity"/>
    <property type="evidence" value="ECO:0007669"/>
    <property type="project" value="UniProtKB-KW"/>
</dbReference>
<dbReference type="RefSeq" id="WP_136431902.1">
    <property type="nucleotide sequence ID" value="NZ_JBHSNS010000010.1"/>
</dbReference>
<evidence type="ECO:0000256" key="3">
    <source>
        <dbReference type="ARBA" id="ARBA00022801"/>
    </source>
</evidence>
<dbReference type="InterPro" id="IPR024607">
    <property type="entry name" value="Sulfatase_CS"/>
</dbReference>
<keyword evidence="3 7" id="KW-0378">Hydrolase</keyword>
<proteinExistence type="inferred from homology"/>
<organism evidence="7 8">
    <name type="scientific">Nocardioides vastitatis</name>
    <dbReference type="NCBI Taxonomy" id="2568655"/>
    <lineage>
        <taxon>Bacteria</taxon>
        <taxon>Bacillati</taxon>
        <taxon>Actinomycetota</taxon>
        <taxon>Actinomycetes</taxon>
        <taxon>Propionibacteriales</taxon>
        <taxon>Nocardioidaceae</taxon>
        <taxon>Nocardioides</taxon>
    </lineage>
</organism>
<evidence type="ECO:0000256" key="4">
    <source>
        <dbReference type="ARBA" id="ARBA00023180"/>
    </source>
</evidence>
<evidence type="ECO:0000313" key="8">
    <source>
        <dbReference type="Proteomes" id="UP001596072"/>
    </source>
</evidence>
<name>A0ABW0ZL54_9ACTN</name>
<evidence type="ECO:0000313" key="7">
    <source>
        <dbReference type="EMBL" id="MFC5730793.1"/>
    </source>
</evidence>
<dbReference type="Proteomes" id="UP001596072">
    <property type="component" value="Unassembled WGS sequence"/>
</dbReference>
<evidence type="ECO:0000256" key="2">
    <source>
        <dbReference type="ARBA" id="ARBA00022729"/>
    </source>
</evidence>